<dbReference type="EMBL" id="BAAANF010000030">
    <property type="protein sequence ID" value="GAA1719031.1"/>
    <property type="molecule type" value="Genomic_DNA"/>
</dbReference>
<feature type="region of interest" description="Disordered" evidence="1">
    <location>
        <begin position="45"/>
        <end position="71"/>
    </location>
</feature>
<dbReference type="Proteomes" id="UP001500280">
    <property type="component" value="Unassembled WGS sequence"/>
</dbReference>
<evidence type="ECO:0000313" key="3">
    <source>
        <dbReference type="Proteomes" id="UP001500280"/>
    </source>
</evidence>
<dbReference type="RefSeq" id="WP_344164840.1">
    <property type="nucleotide sequence ID" value="NZ_BAAANF010000030.1"/>
</dbReference>
<evidence type="ECO:0000313" key="2">
    <source>
        <dbReference type="EMBL" id="GAA1719031.1"/>
    </source>
</evidence>
<sequence length="71" mass="7483">MAYALFVGGLLVVLAGLTWFARWAKGRGGGSGLAGAVAAYEEAYRPTSHHAHHEQRTAADRQSESGSPTDL</sequence>
<gene>
    <name evidence="2" type="ORF">GCM10009745_79970</name>
</gene>
<evidence type="ECO:0008006" key="4">
    <source>
        <dbReference type="Google" id="ProtNLM"/>
    </source>
</evidence>
<reference evidence="2 3" key="1">
    <citation type="journal article" date="2019" name="Int. J. Syst. Evol. Microbiol.">
        <title>The Global Catalogue of Microorganisms (GCM) 10K type strain sequencing project: providing services to taxonomists for standard genome sequencing and annotation.</title>
        <authorList>
            <consortium name="The Broad Institute Genomics Platform"/>
            <consortium name="The Broad Institute Genome Sequencing Center for Infectious Disease"/>
            <person name="Wu L."/>
            <person name="Ma J."/>
        </authorList>
    </citation>
    <scope>NUCLEOTIDE SEQUENCE [LARGE SCALE GENOMIC DNA]</scope>
    <source>
        <strain evidence="2 3">JCM 14307</strain>
    </source>
</reference>
<protein>
    <recommendedName>
        <fullName evidence="4">Secreted protein</fullName>
    </recommendedName>
</protein>
<keyword evidence="3" id="KW-1185">Reference proteome</keyword>
<evidence type="ECO:0000256" key="1">
    <source>
        <dbReference type="SAM" id="MobiDB-lite"/>
    </source>
</evidence>
<name>A0ABN2J6I7_9ACTN</name>
<organism evidence="2 3">
    <name type="scientific">Kribbella yunnanensis</name>
    <dbReference type="NCBI Taxonomy" id="190194"/>
    <lineage>
        <taxon>Bacteria</taxon>
        <taxon>Bacillati</taxon>
        <taxon>Actinomycetota</taxon>
        <taxon>Actinomycetes</taxon>
        <taxon>Propionibacteriales</taxon>
        <taxon>Kribbellaceae</taxon>
        <taxon>Kribbella</taxon>
    </lineage>
</organism>
<feature type="compositionally biased region" description="Basic and acidic residues" evidence="1">
    <location>
        <begin position="54"/>
        <end position="63"/>
    </location>
</feature>
<comment type="caution">
    <text evidence="2">The sequence shown here is derived from an EMBL/GenBank/DDBJ whole genome shotgun (WGS) entry which is preliminary data.</text>
</comment>
<accession>A0ABN2J6I7</accession>
<proteinExistence type="predicted"/>